<gene>
    <name evidence="1" type="ORF">NEIMUCOT_04117</name>
</gene>
<name>D2ZU28_NEIM2</name>
<evidence type="ECO:0000313" key="1">
    <source>
        <dbReference type="EMBL" id="EFC89699.1"/>
    </source>
</evidence>
<accession>D2ZU28</accession>
<proteinExistence type="predicted"/>
<dbReference type="Proteomes" id="UP000003344">
    <property type="component" value="Unassembled WGS sequence"/>
</dbReference>
<organism evidence="1 2">
    <name type="scientific">Neisseria mucosa (strain ATCC 25996 / DSM 4631 / NCTC 10774 / M26)</name>
    <dbReference type="NCBI Taxonomy" id="546266"/>
    <lineage>
        <taxon>Bacteria</taxon>
        <taxon>Pseudomonadati</taxon>
        <taxon>Pseudomonadota</taxon>
        <taxon>Betaproteobacteria</taxon>
        <taxon>Neisseriales</taxon>
        <taxon>Neisseriaceae</taxon>
        <taxon>Neisseria</taxon>
    </lineage>
</organism>
<reference evidence="1 2" key="1">
    <citation type="submission" date="2009-10" db="EMBL/GenBank/DDBJ databases">
        <authorList>
            <person name="Weinstock G."/>
            <person name="Sodergren E."/>
            <person name="Clifton S."/>
            <person name="Fulton L."/>
            <person name="Fulton B."/>
            <person name="Courtney L."/>
            <person name="Fronick C."/>
            <person name="Harrison M."/>
            <person name="Strong C."/>
            <person name="Farmer C."/>
            <person name="Delahaunty K."/>
            <person name="Markovic C."/>
            <person name="Hall O."/>
            <person name="Minx P."/>
            <person name="Tomlinson C."/>
            <person name="Mitreva M."/>
            <person name="Nelson J."/>
            <person name="Hou S."/>
            <person name="Wollam A."/>
            <person name="Pepin K.H."/>
            <person name="Johnson M."/>
            <person name="Bhonagiri V."/>
            <person name="Nash W.E."/>
            <person name="Warren W."/>
            <person name="Chinwalla A."/>
            <person name="Mardis E.R."/>
            <person name="Wilson R.K."/>
        </authorList>
    </citation>
    <scope>NUCLEOTIDE SEQUENCE [LARGE SCALE GENOMIC DNA]</scope>
    <source>
        <strain evidence="2">ATCC 25996 / DSM 4631 / NCTC 10774 / M26</strain>
    </source>
</reference>
<comment type="caution">
    <text evidence="1">The sequence shown here is derived from an EMBL/GenBank/DDBJ whole genome shotgun (WGS) entry which is preliminary data.</text>
</comment>
<sequence>MKGNGDGFGGFAHAEVEGFAAVGVSERADEDDGAVVEAAVDGVGIGFADDAGVAHIYAVNDAERTGGEEIARSGGNRFVAQGCGCAAAQGGFDVAAYHTDRLLGVAQGGVVGNAAVAVVLRNELSVGGEAVEEMARAVYQHEAHAQAGEQVEIGGKPVQGVAFEQAVGDADNQCFAAQVVDIGRGFAKIGNKARRCVHNKTR</sequence>
<dbReference type="EMBL" id="ACDX02000002">
    <property type="protein sequence ID" value="EFC89699.1"/>
    <property type="molecule type" value="Genomic_DNA"/>
</dbReference>
<dbReference type="AlphaFoldDB" id="D2ZU28"/>
<evidence type="ECO:0000313" key="2">
    <source>
        <dbReference type="Proteomes" id="UP000003344"/>
    </source>
</evidence>
<protein>
    <submittedName>
        <fullName evidence="1">Uncharacterized protein</fullName>
    </submittedName>
</protein>